<reference evidence="8" key="1">
    <citation type="submission" date="2023-07" db="EMBL/GenBank/DDBJ databases">
        <title>Draft genome sequence of the endophytic actinobacterium Streptomyces justiciae WPN32, a potential antibiotic producer.</title>
        <authorList>
            <person name="Yasawong M."/>
            <person name="Pana W."/>
            <person name="Ganta P."/>
            <person name="Santapan N."/>
            <person name="Songngamsuk T."/>
            <person name="Phatcharaharikarn M."/>
            <person name="Kerdtoob S."/>
            <person name="Nantapong N."/>
        </authorList>
    </citation>
    <scope>NUCLEOTIDE SEQUENCE [LARGE SCALE GENOMIC DNA]</scope>
    <source>
        <strain evidence="8">WPN32</strain>
    </source>
</reference>
<evidence type="ECO:0000313" key="7">
    <source>
        <dbReference type="EMBL" id="MDT7847522.1"/>
    </source>
</evidence>
<gene>
    <name evidence="7" type="ORF">RQC66_43100</name>
</gene>
<feature type="transmembrane region" description="Helical" evidence="5">
    <location>
        <begin position="325"/>
        <end position="344"/>
    </location>
</feature>
<dbReference type="RefSeq" id="WP_314207706.1">
    <property type="nucleotide sequence ID" value="NZ_JAVTLL010000052.1"/>
</dbReference>
<dbReference type="Pfam" id="PF07690">
    <property type="entry name" value="MFS_1"/>
    <property type="match status" value="1"/>
</dbReference>
<dbReference type="InterPro" id="IPR036259">
    <property type="entry name" value="MFS_trans_sf"/>
</dbReference>
<keyword evidence="2 5" id="KW-0812">Transmembrane</keyword>
<feature type="transmembrane region" description="Helical" evidence="5">
    <location>
        <begin position="152"/>
        <end position="173"/>
    </location>
</feature>
<comment type="caution">
    <text evidence="7">The sequence shown here is derived from an EMBL/GenBank/DDBJ whole genome shotgun (WGS) entry which is preliminary data.</text>
</comment>
<organism evidence="7 8">
    <name type="scientific">Streptomyces justiciae</name>
    <dbReference type="NCBI Taxonomy" id="2780140"/>
    <lineage>
        <taxon>Bacteria</taxon>
        <taxon>Bacillati</taxon>
        <taxon>Actinomycetota</taxon>
        <taxon>Actinomycetes</taxon>
        <taxon>Kitasatosporales</taxon>
        <taxon>Streptomycetaceae</taxon>
        <taxon>Streptomyces</taxon>
    </lineage>
</organism>
<evidence type="ECO:0000256" key="5">
    <source>
        <dbReference type="SAM" id="Phobius"/>
    </source>
</evidence>
<feature type="domain" description="Major facilitator superfamily (MFS) profile" evidence="6">
    <location>
        <begin position="27"/>
        <end position="441"/>
    </location>
</feature>
<dbReference type="PANTHER" id="PTHR23508">
    <property type="entry name" value="CARBOXYLIC ACID TRANSPORTER PROTEIN HOMOLOG"/>
    <property type="match status" value="1"/>
</dbReference>
<evidence type="ECO:0000313" key="8">
    <source>
        <dbReference type="Proteomes" id="UP001257948"/>
    </source>
</evidence>
<feature type="transmembrane region" description="Helical" evidence="5">
    <location>
        <begin position="118"/>
        <end position="140"/>
    </location>
</feature>
<feature type="transmembrane region" description="Helical" evidence="5">
    <location>
        <begin position="293"/>
        <end position="313"/>
    </location>
</feature>
<dbReference type="SUPFAM" id="SSF103473">
    <property type="entry name" value="MFS general substrate transporter"/>
    <property type="match status" value="1"/>
</dbReference>
<feature type="transmembrane region" description="Helical" evidence="5">
    <location>
        <begin position="350"/>
        <end position="375"/>
    </location>
</feature>
<keyword evidence="3 5" id="KW-1133">Transmembrane helix</keyword>
<evidence type="ECO:0000256" key="3">
    <source>
        <dbReference type="ARBA" id="ARBA00022989"/>
    </source>
</evidence>
<dbReference type="PANTHER" id="PTHR23508:SF10">
    <property type="entry name" value="CARBOXYLIC ACID TRANSPORTER PROTEIN HOMOLOG"/>
    <property type="match status" value="1"/>
</dbReference>
<keyword evidence="8" id="KW-1185">Reference proteome</keyword>
<comment type="subcellular location">
    <subcellularLocation>
        <location evidence="1">Cell membrane</location>
        <topology evidence="1">Multi-pass membrane protein</topology>
    </subcellularLocation>
</comment>
<feature type="transmembrane region" description="Helical" evidence="5">
    <location>
        <begin position="93"/>
        <end position="112"/>
    </location>
</feature>
<dbReference type="Proteomes" id="UP001257948">
    <property type="component" value="Unassembled WGS sequence"/>
</dbReference>
<dbReference type="InterPro" id="IPR020846">
    <property type="entry name" value="MFS_dom"/>
</dbReference>
<dbReference type="PROSITE" id="PS50850">
    <property type="entry name" value="MFS"/>
    <property type="match status" value="1"/>
</dbReference>
<feature type="transmembrane region" description="Helical" evidence="5">
    <location>
        <begin position="387"/>
        <end position="407"/>
    </location>
</feature>
<keyword evidence="4 5" id="KW-0472">Membrane</keyword>
<feature type="transmembrane region" description="Helical" evidence="5">
    <location>
        <begin position="60"/>
        <end position="81"/>
    </location>
</feature>
<dbReference type="EMBL" id="JAVTLL010000052">
    <property type="protein sequence ID" value="MDT7847522.1"/>
    <property type="molecule type" value="Genomic_DNA"/>
</dbReference>
<dbReference type="InterPro" id="IPR011701">
    <property type="entry name" value="MFS"/>
</dbReference>
<feature type="transmembrane region" description="Helical" evidence="5">
    <location>
        <begin position="261"/>
        <end position="281"/>
    </location>
</feature>
<dbReference type="Gene3D" id="1.20.1250.20">
    <property type="entry name" value="MFS general substrate transporter like domains"/>
    <property type="match status" value="1"/>
</dbReference>
<accession>A0ABU3M9I6</accession>
<evidence type="ECO:0000256" key="1">
    <source>
        <dbReference type="ARBA" id="ARBA00004651"/>
    </source>
</evidence>
<feature type="transmembrane region" description="Helical" evidence="5">
    <location>
        <begin position="25"/>
        <end position="48"/>
    </location>
</feature>
<protein>
    <submittedName>
        <fullName evidence="7">MFS transporter</fullName>
    </submittedName>
</protein>
<feature type="transmembrane region" description="Helical" evidence="5">
    <location>
        <begin position="413"/>
        <end position="434"/>
    </location>
</feature>
<evidence type="ECO:0000256" key="4">
    <source>
        <dbReference type="ARBA" id="ARBA00023136"/>
    </source>
</evidence>
<evidence type="ECO:0000259" key="6">
    <source>
        <dbReference type="PROSITE" id="PS50850"/>
    </source>
</evidence>
<feature type="transmembrane region" description="Helical" evidence="5">
    <location>
        <begin position="179"/>
        <end position="198"/>
    </location>
</feature>
<sequence>MSTDAPPQLSPQQFIDRSPMSRKQWLIVTLGLFTMVAEGLDSVVASFVYPRIVKEWGTDLHTVTVTVTVSVLAMVAGGVAAGPLADRHGRKGITVAGIAVFGLATAGMGAAQNIAAFAGLRILACLALGAVLPTVMALVADWTPAGRRVQMVALAFAGVTVGTTTGGILSSVLIPAFGWPVLMAVCGLLPLLLIPAIVRHIPESVSVLAARRRPAELRQALAAVVADPDGADVALEQPAVVRRPRPPARVILSRDFAPTTALLWLCSFVAVGAVFLVLSYLPLLGERMGLTSAQAGVAVAVFGWGGLVGQFAVSFALKRFDLFRALAGLCALSAAVLAGAALWATQFTGVLATAFALGLCLPAANSAIQAIGAIVYPPSARATGMSWATSVGKLGPVAAGLFGGLMVEAGWSLGTVLATVSVPVGLLAAAAVALRTRSRTRIEPKPQTVSRPVPTLAPEKV</sequence>
<name>A0ABU3M9I6_9ACTN</name>
<evidence type="ECO:0000256" key="2">
    <source>
        <dbReference type="ARBA" id="ARBA00022692"/>
    </source>
</evidence>
<proteinExistence type="predicted"/>